<evidence type="ECO:0000313" key="1">
    <source>
        <dbReference type="EMBL" id="KAB7529699.1"/>
    </source>
</evidence>
<accession>A0A6I1DYP6</accession>
<dbReference type="InterPro" id="IPR032710">
    <property type="entry name" value="NTF2-like_dom_sf"/>
</dbReference>
<name>A0A6I1DYP6_9FLAO</name>
<dbReference type="OrthoDB" id="8754772at2"/>
<evidence type="ECO:0000313" key="2">
    <source>
        <dbReference type="Proteomes" id="UP000429785"/>
    </source>
</evidence>
<dbReference type="Proteomes" id="UP000429785">
    <property type="component" value="Unassembled WGS sequence"/>
</dbReference>
<organism evidence="1 2">
    <name type="scientific">Flagellimonas olearia</name>
    <dbReference type="NCBI Taxonomy" id="552546"/>
    <lineage>
        <taxon>Bacteria</taxon>
        <taxon>Pseudomonadati</taxon>
        <taxon>Bacteroidota</taxon>
        <taxon>Flavobacteriia</taxon>
        <taxon>Flavobacteriales</taxon>
        <taxon>Flavobacteriaceae</taxon>
        <taxon>Flagellimonas</taxon>
    </lineage>
</organism>
<dbReference type="Gene3D" id="3.10.450.50">
    <property type="match status" value="1"/>
</dbReference>
<dbReference type="EMBL" id="WELG01000002">
    <property type="protein sequence ID" value="KAB7529699.1"/>
    <property type="molecule type" value="Genomic_DNA"/>
</dbReference>
<gene>
    <name evidence="1" type="ORF">F8C76_16495</name>
</gene>
<comment type="caution">
    <text evidence="1">The sequence shown here is derived from an EMBL/GenBank/DDBJ whole genome shotgun (WGS) entry which is preliminary data.</text>
</comment>
<protein>
    <recommendedName>
        <fullName evidence="3">Nuclear transport factor 2 family protein</fullName>
    </recommendedName>
</protein>
<dbReference type="SUPFAM" id="SSF54427">
    <property type="entry name" value="NTF2-like"/>
    <property type="match status" value="1"/>
</dbReference>
<sequence>MAWTNTTCAQAVLDKKYGEKVKTLDSTIATLYSVISGEKGEERDWELFRYLYYPRAQMVASGKNPEGQVGARYLTPGEYISNSGDWLLTNGFFEDEIHRTTEQFGPIAHVFSTYETFHSRTEAEPFMRGINSIQLLYTGERWWVMNIFWTQETEENPIPKEYLPN</sequence>
<dbReference type="AlphaFoldDB" id="A0A6I1DYP6"/>
<evidence type="ECO:0008006" key="3">
    <source>
        <dbReference type="Google" id="ProtNLM"/>
    </source>
</evidence>
<proteinExistence type="predicted"/>
<reference evidence="1 2" key="1">
    <citation type="submission" date="2019-10" db="EMBL/GenBank/DDBJ databases">
        <title>Muricauda olearia CL-SS4 JCM15563 genome.</title>
        <authorList>
            <person name="Liu L."/>
        </authorList>
    </citation>
    <scope>NUCLEOTIDE SEQUENCE [LARGE SCALE GENOMIC DNA]</scope>
    <source>
        <strain evidence="1 2">CL-SS4</strain>
    </source>
</reference>